<dbReference type="CDD" id="cd06577">
    <property type="entry name" value="PASTA_pknB"/>
    <property type="match status" value="2"/>
</dbReference>
<dbReference type="SUPFAM" id="SSF54184">
    <property type="entry name" value="Penicillin-binding protein 2x (pbp-2x), c-terminal domain"/>
    <property type="match status" value="1"/>
</dbReference>
<proteinExistence type="predicted"/>
<reference evidence="4 5" key="1">
    <citation type="submission" date="2023-07" db="EMBL/GenBank/DDBJ databases">
        <title>Genomic Encyclopedia of Type Strains, Phase IV (KMG-IV): sequencing the most valuable type-strain genomes for metagenomic binning, comparative biology and taxonomic classification.</title>
        <authorList>
            <person name="Goeker M."/>
        </authorList>
    </citation>
    <scope>NUCLEOTIDE SEQUENCE [LARGE SCALE GENOMIC DNA]</scope>
    <source>
        <strain evidence="4 5">DSM 16784</strain>
    </source>
</reference>
<keyword evidence="2" id="KW-0472">Membrane</keyword>
<accession>A0ABU0E006</accession>
<dbReference type="EMBL" id="JAUSUR010000001">
    <property type="protein sequence ID" value="MDQ0360219.1"/>
    <property type="molecule type" value="Genomic_DNA"/>
</dbReference>
<organism evidence="4 5">
    <name type="scientific">Breznakia pachnodae</name>
    <dbReference type="NCBI Taxonomy" id="265178"/>
    <lineage>
        <taxon>Bacteria</taxon>
        <taxon>Bacillati</taxon>
        <taxon>Bacillota</taxon>
        <taxon>Erysipelotrichia</taxon>
        <taxon>Erysipelotrichales</taxon>
        <taxon>Erysipelotrichaceae</taxon>
        <taxon>Breznakia</taxon>
    </lineage>
</organism>
<dbReference type="InterPro" id="IPR005543">
    <property type="entry name" value="PASTA_dom"/>
</dbReference>
<name>A0ABU0E006_9FIRM</name>
<comment type="caution">
    <text evidence="4">The sequence shown here is derived from an EMBL/GenBank/DDBJ whole genome shotgun (WGS) entry which is preliminary data.</text>
</comment>
<dbReference type="GO" id="GO:0004674">
    <property type="term" value="F:protein serine/threonine kinase activity"/>
    <property type="evidence" value="ECO:0007669"/>
    <property type="project" value="UniProtKB-EC"/>
</dbReference>
<evidence type="ECO:0000256" key="2">
    <source>
        <dbReference type="SAM" id="Phobius"/>
    </source>
</evidence>
<keyword evidence="2" id="KW-0812">Transmembrane</keyword>
<keyword evidence="5" id="KW-1185">Reference proteome</keyword>
<protein>
    <submittedName>
        <fullName evidence="4">Serine/threonine-protein kinase</fullName>
        <ecNumber evidence="4">2.7.11.1</ecNumber>
    </submittedName>
</protein>
<evidence type="ECO:0000313" key="5">
    <source>
        <dbReference type="Proteomes" id="UP001230220"/>
    </source>
</evidence>
<feature type="domain" description="PASTA" evidence="3">
    <location>
        <begin position="127"/>
        <end position="191"/>
    </location>
</feature>
<evidence type="ECO:0000313" key="4">
    <source>
        <dbReference type="EMBL" id="MDQ0360219.1"/>
    </source>
</evidence>
<dbReference type="EC" id="2.7.11.1" evidence="4"/>
<evidence type="ECO:0000259" key="3">
    <source>
        <dbReference type="PROSITE" id="PS51178"/>
    </source>
</evidence>
<evidence type="ECO:0000256" key="1">
    <source>
        <dbReference type="SAM" id="MobiDB-lite"/>
    </source>
</evidence>
<feature type="domain" description="PASTA" evidence="3">
    <location>
        <begin position="271"/>
        <end position="337"/>
    </location>
</feature>
<gene>
    <name evidence="4" type="ORF">J2S15_000950</name>
</gene>
<dbReference type="Gene3D" id="3.30.10.20">
    <property type="match status" value="2"/>
</dbReference>
<dbReference type="Pfam" id="PF03793">
    <property type="entry name" value="PASTA"/>
    <property type="match status" value="2"/>
</dbReference>
<dbReference type="Proteomes" id="UP001230220">
    <property type="component" value="Unassembled WGS sequence"/>
</dbReference>
<keyword evidence="4" id="KW-0808">Transferase</keyword>
<feature type="transmembrane region" description="Helical" evidence="2">
    <location>
        <begin position="107"/>
        <end position="126"/>
    </location>
</feature>
<dbReference type="SMART" id="SM00740">
    <property type="entry name" value="PASTA"/>
    <property type="match status" value="3"/>
</dbReference>
<feature type="region of interest" description="Disordered" evidence="1">
    <location>
        <begin position="1"/>
        <end position="86"/>
    </location>
</feature>
<dbReference type="PROSITE" id="PS51178">
    <property type="entry name" value="PASTA"/>
    <property type="match status" value="2"/>
</dbReference>
<keyword evidence="4" id="KW-0418">Kinase</keyword>
<keyword evidence="2" id="KW-1133">Transmembrane helix</keyword>
<feature type="compositionally biased region" description="Basic and acidic residues" evidence="1">
    <location>
        <begin position="8"/>
        <end position="38"/>
    </location>
</feature>
<sequence length="492" mass="55358">MSDFLKNFTDDKYGNLLDEHEEKSKKDDKGKKKEKDSDETTEIPVSKPEPKTSVEKPLSNENTTKEKKKFQPEMPKVLAGKRKRTDTVEEINKDPNYQKKKIIQHGLLVLAILLVFGGGFLGYRMMNERTLPNFVDKPISEMQEWSKKNGVDLDISTEFSMEYSSDHVISVNKKAGSSIQKGDLLIVKVSEGADPEESLEIPDFSTYNESKINDWISENRADNLKVQKEYSTTVKKGDFIRLEFADKDMTRETYKRKDYATVTVSKGEEKKEKTIEVPDFSGEDVSKVTEWATKNEVKIVQNDEYSGTIEMGKVISQSVAAKEKVAKGDELTIAVSKGKAQIVPNFSAYNLHTINETGATENIPYLVVERYSAGVPYGQFISQDVAPGVIIEDGNVENVVVTYSIGKPYINRSDVIYKTEKDIRDYFYEINQKGASITYTIQQVAPSTCQFKDQPIEKGMTCGASYNNQFIEIGGSITIYMANADLVMDSGE</sequence>
<dbReference type="RefSeq" id="WP_307405930.1">
    <property type="nucleotide sequence ID" value="NZ_JAUSUR010000001.1"/>
</dbReference>